<feature type="region of interest" description="Disordered" evidence="5">
    <location>
        <begin position="338"/>
        <end position="373"/>
    </location>
</feature>
<evidence type="ECO:0000256" key="1">
    <source>
        <dbReference type="ARBA" id="ARBA00022485"/>
    </source>
</evidence>
<evidence type="ECO:0000256" key="5">
    <source>
        <dbReference type="SAM" id="MobiDB-lite"/>
    </source>
</evidence>
<dbReference type="EMBL" id="CP064786">
    <property type="protein sequence ID" value="QSG04002.1"/>
    <property type="molecule type" value="Genomic_DNA"/>
</dbReference>
<dbReference type="InterPro" id="IPR031604">
    <property type="entry name" value="Ferredoxin_N"/>
</dbReference>
<reference evidence="7" key="1">
    <citation type="submission" date="2020-11" db="EMBL/GenBank/DDBJ databases">
        <title>Carbohydrate-dependent, anaerobic sulfur respiration: A novel catabolism in halophilic archaea.</title>
        <authorList>
            <person name="Sorokin D.Y."/>
            <person name="Messina E."/>
            <person name="Smedile F."/>
            <person name="La Cono V."/>
            <person name="Hallsworth J.E."/>
            <person name="Yakimov M.M."/>
        </authorList>
    </citation>
    <scope>NUCLEOTIDE SEQUENCE</scope>
    <source>
        <strain evidence="7">AArc-S</strain>
    </source>
</reference>
<keyword evidence="4" id="KW-0411">Iron-sulfur</keyword>
<dbReference type="KEGG" id="hara:AArcS_2810"/>
<name>A0A897MU14_9EURY</name>
<evidence type="ECO:0000256" key="3">
    <source>
        <dbReference type="ARBA" id="ARBA00023004"/>
    </source>
</evidence>
<dbReference type="InterPro" id="IPR017896">
    <property type="entry name" value="4Fe4S_Fe-S-bd"/>
</dbReference>
<dbReference type="PROSITE" id="PS51379">
    <property type="entry name" value="4FE4S_FER_2"/>
    <property type="match status" value="3"/>
</dbReference>
<keyword evidence="8" id="KW-1185">Reference proteome</keyword>
<keyword evidence="3" id="KW-0408">Iron</keyword>
<proteinExistence type="predicted"/>
<dbReference type="PROSITE" id="PS00198">
    <property type="entry name" value="4FE4S_FER_1"/>
    <property type="match status" value="1"/>
</dbReference>
<keyword evidence="2" id="KW-0479">Metal-binding</keyword>
<dbReference type="AlphaFoldDB" id="A0A897MU14"/>
<dbReference type="CDD" id="cd10551">
    <property type="entry name" value="PsrB"/>
    <property type="match status" value="1"/>
</dbReference>
<dbReference type="GO" id="GO:0051539">
    <property type="term" value="F:4 iron, 4 sulfur cluster binding"/>
    <property type="evidence" value="ECO:0007669"/>
    <property type="project" value="UniProtKB-KW"/>
</dbReference>
<dbReference type="Proteomes" id="UP000663586">
    <property type="component" value="Chromosome"/>
</dbReference>
<dbReference type="SUPFAM" id="SSF54862">
    <property type="entry name" value="4Fe-4S ferredoxins"/>
    <property type="match status" value="1"/>
</dbReference>
<dbReference type="RefSeq" id="WP_238478033.1">
    <property type="nucleotide sequence ID" value="NZ_CP064786.1"/>
</dbReference>
<evidence type="ECO:0000256" key="4">
    <source>
        <dbReference type="ARBA" id="ARBA00023014"/>
    </source>
</evidence>
<feature type="domain" description="4Fe-4S ferredoxin-type" evidence="6">
    <location>
        <begin position="134"/>
        <end position="163"/>
    </location>
</feature>
<protein>
    <submittedName>
        <fullName evidence="7">Fe-S-cluster-containing dehydrogenase component</fullName>
    </submittedName>
</protein>
<dbReference type="Pfam" id="PF16947">
    <property type="entry name" value="Ferredoxin_N"/>
    <property type="match status" value="1"/>
</dbReference>
<evidence type="ECO:0000256" key="2">
    <source>
        <dbReference type="ARBA" id="ARBA00022723"/>
    </source>
</evidence>
<dbReference type="Gene3D" id="3.30.70.20">
    <property type="match status" value="2"/>
</dbReference>
<sequence length="373" mass="41518">MIPDDSHDDIEDRAANLLDDVEYDTELAKQMSRDARRVSNGELAEGEFHERYREAVEDEFDLDVPEYSEINVKEQALGGKSKSRRSVLAALGMAAGVATAGGAGFRDASTRFGVGSGDDTVVAEETSDDEGRKVGMVLDTEACIKCLQCVEACKEENATHEGDFWMDVFRYQREDREYTSDDEEDQVEAMQRPCMHCEDAPCVSVCPNNSRFYSEDGRVLCDYDICLGCKYCEVACPYHVNEFVFSEQPDGVEFVGEPRDDEDRWVSGPPPEGSCSKCTFCSHREQGEGHQESTACEDACPVDAIHFGDLNDEDSDPNQYLDQFDEEETFKLRTDASNPKVTYIGDNPEDVETAQVPGPVTYDDMGLSEPTAK</sequence>
<dbReference type="GeneID" id="70686187"/>
<feature type="domain" description="4Fe-4S ferredoxin-type" evidence="6">
    <location>
        <begin position="217"/>
        <end position="246"/>
    </location>
</feature>
<organism evidence="7 8">
    <name type="scientific">Natranaeroarchaeum sulfidigenes</name>
    <dbReference type="NCBI Taxonomy" id="2784880"/>
    <lineage>
        <taxon>Archaea</taxon>
        <taxon>Methanobacteriati</taxon>
        <taxon>Methanobacteriota</taxon>
        <taxon>Stenosarchaea group</taxon>
        <taxon>Halobacteria</taxon>
        <taxon>Halobacteriales</taxon>
        <taxon>Natronoarchaeaceae</taxon>
        <taxon>Natranaeroarchaeum</taxon>
    </lineage>
</organism>
<evidence type="ECO:0000313" key="8">
    <source>
        <dbReference type="Proteomes" id="UP000663586"/>
    </source>
</evidence>
<gene>
    <name evidence="7" type="primary">hybA3</name>
    <name evidence="7" type="ORF">AArcS_2810</name>
</gene>
<evidence type="ECO:0000259" key="6">
    <source>
        <dbReference type="PROSITE" id="PS51379"/>
    </source>
</evidence>
<accession>A0A897MU14</accession>
<dbReference type="PANTHER" id="PTHR43177:SF3">
    <property type="entry name" value="PROTEIN NRFC HOMOLOG"/>
    <property type="match status" value="1"/>
</dbReference>
<dbReference type="GO" id="GO:0016491">
    <property type="term" value="F:oxidoreductase activity"/>
    <property type="evidence" value="ECO:0007669"/>
    <property type="project" value="UniProtKB-ARBA"/>
</dbReference>
<evidence type="ECO:0000313" key="7">
    <source>
        <dbReference type="EMBL" id="QSG04002.1"/>
    </source>
</evidence>
<feature type="domain" description="4Fe-4S ferredoxin-type" evidence="6">
    <location>
        <begin position="183"/>
        <end position="216"/>
    </location>
</feature>
<keyword evidence="1" id="KW-0004">4Fe-4S</keyword>
<dbReference type="Pfam" id="PF13247">
    <property type="entry name" value="Fer4_11"/>
    <property type="match status" value="1"/>
</dbReference>
<dbReference type="InterPro" id="IPR017900">
    <property type="entry name" value="4Fe4S_Fe_S_CS"/>
</dbReference>
<dbReference type="GO" id="GO:0046872">
    <property type="term" value="F:metal ion binding"/>
    <property type="evidence" value="ECO:0007669"/>
    <property type="project" value="UniProtKB-KW"/>
</dbReference>
<dbReference type="PANTHER" id="PTHR43177">
    <property type="entry name" value="PROTEIN NRFC"/>
    <property type="match status" value="1"/>
</dbReference>
<dbReference type="InterPro" id="IPR050954">
    <property type="entry name" value="ET_IronSulfur_Cluster-Binding"/>
</dbReference>